<dbReference type="InterPro" id="IPR000858">
    <property type="entry name" value="S_locus_glycoprot_dom"/>
</dbReference>
<protein>
    <submittedName>
        <fullName evidence="7">Uncharacterized protein</fullName>
    </submittedName>
</protein>
<evidence type="ECO:0000256" key="4">
    <source>
        <dbReference type="SAM" id="MobiDB-lite"/>
    </source>
</evidence>
<evidence type="ECO:0000259" key="5">
    <source>
        <dbReference type="PROSITE" id="PS50927"/>
    </source>
</evidence>
<keyword evidence="2" id="KW-1015">Disulfide bond</keyword>
<comment type="caution">
    <text evidence="7">The sequence shown here is derived from an EMBL/GenBank/DDBJ whole genome shotgun (WGS) entry which is preliminary data.</text>
</comment>
<dbReference type="PANTHER" id="PTHR32444:SF247">
    <property type="entry name" value="OS01G0958200 PROTEIN"/>
    <property type="match status" value="1"/>
</dbReference>
<dbReference type="Pfam" id="PF00954">
    <property type="entry name" value="S_locus_glycop"/>
    <property type="match status" value="1"/>
</dbReference>
<dbReference type="Gene3D" id="2.90.10.10">
    <property type="entry name" value="Bulb-type lectin domain"/>
    <property type="match status" value="1"/>
</dbReference>
<dbReference type="Pfam" id="PF08276">
    <property type="entry name" value="PAN_2"/>
    <property type="match status" value="1"/>
</dbReference>
<feature type="domain" description="Bulb-type lectin" evidence="5">
    <location>
        <begin position="31"/>
        <end position="150"/>
    </location>
</feature>
<dbReference type="InterPro" id="IPR036426">
    <property type="entry name" value="Bulb-type_lectin_dom_sf"/>
</dbReference>
<dbReference type="CDD" id="cd01098">
    <property type="entry name" value="PAN_AP_plant"/>
    <property type="match status" value="1"/>
</dbReference>
<dbReference type="SMART" id="SM00473">
    <property type="entry name" value="PAN_AP"/>
    <property type="match status" value="1"/>
</dbReference>
<sequence length="551" mass="62397">MLISKSNRIFILVIQFLCLFVKTNFSVRTGGDTISSNQTLNGFSTIVSAGGVFVLGFFSPGNNENYYVGIWYQVDPSRSVVWIANREKPVSFYSHLRISDGNLVLFNEDEVPIWSTNVNSSSSCVQAVIKDDGNLILINCSNPTKTLWKSFDYPSHTFLPGNQIGYNKVTKTHRVLTSWKNSKDPLPGLYSFHLNETDNSYILIWNRSITYWSSGPWSGHNFRSVRSTLEISYNLMYESNGYESYFTYSVRNTTMISQVFLDVSGQLKLFNWLFASKKWELSGSHPGQHCEVYAFCGANSLCDDNYLPFCRCLTGFTPKFQSEWDLKEYSNGCIRERELQCGNDSLDNVGGDRFLEIPYVNLPKDNESLRTGAIQDCASTCLSMCSCIAYAHNNSGCIFWTEDLLNVKQLTANDSNSKSLYIRLSASEFEDRNNILLVMDIIKEENRAKEKAWKLWKDNKALDLMDSRLSESCNRNEFMRCVNVALLCVQESSSDRPTMPNVVFMLGNETTFLSNPKQPAFVSWISPSISTSPNKPSSSVNKLTTTLVQGR</sequence>
<feature type="compositionally biased region" description="Low complexity" evidence="4">
    <location>
        <begin position="529"/>
        <end position="539"/>
    </location>
</feature>
<keyword evidence="3" id="KW-0325">Glycoprotein</keyword>
<dbReference type="Proteomes" id="UP000525078">
    <property type="component" value="Unassembled WGS sequence"/>
</dbReference>
<dbReference type="CDD" id="cd00028">
    <property type="entry name" value="B_lectin"/>
    <property type="match status" value="1"/>
</dbReference>
<name>A0A7J6GI24_CANSA</name>
<dbReference type="InterPro" id="IPR001480">
    <property type="entry name" value="Bulb-type_lectin_dom"/>
</dbReference>
<dbReference type="Pfam" id="PF01453">
    <property type="entry name" value="B_lectin"/>
    <property type="match status" value="1"/>
</dbReference>
<dbReference type="GO" id="GO:0048544">
    <property type="term" value="P:recognition of pollen"/>
    <property type="evidence" value="ECO:0007669"/>
    <property type="project" value="InterPro"/>
</dbReference>
<dbReference type="InterPro" id="IPR003609">
    <property type="entry name" value="Pan_app"/>
</dbReference>
<reference evidence="7 8" key="1">
    <citation type="journal article" date="2020" name="bioRxiv">
        <title>Sequence and annotation of 42 cannabis genomes reveals extensive copy number variation in cannabinoid synthesis and pathogen resistance genes.</title>
        <authorList>
            <person name="Mckernan K.J."/>
            <person name="Helbert Y."/>
            <person name="Kane L.T."/>
            <person name="Ebling H."/>
            <person name="Zhang L."/>
            <person name="Liu B."/>
            <person name="Eaton Z."/>
            <person name="Mclaughlin S."/>
            <person name="Kingan S."/>
            <person name="Baybayan P."/>
            <person name="Concepcion G."/>
            <person name="Jordan M."/>
            <person name="Riva A."/>
            <person name="Barbazuk W."/>
            <person name="Harkins T."/>
        </authorList>
    </citation>
    <scope>NUCLEOTIDE SEQUENCE [LARGE SCALE GENOMIC DNA]</scope>
    <source>
        <strain evidence="8">cv. Jamaican Lion 4</strain>
        <tissue evidence="7">Leaf</tissue>
    </source>
</reference>
<organism evidence="7 8">
    <name type="scientific">Cannabis sativa</name>
    <name type="common">Hemp</name>
    <name type="synonym">Marijuana</name>
    <dbReference type="NCBI Taxonomy" id="3483"/>
    <lineage>
        <taxon>Eukaryota</taxon>
        <taxon>Viridiplantae</taxon>
        <taxon>Streptophyta</taxon>
        <taxon>Embryophyta</taxon>
        <taxon>Tracheophyta</taxon>
        <taxon>Spermatophyta</taxon>
        <taxon>Magnoliopsida</taxon>
        <taxon>eudicotyledons</taxon>
        <taxon>Gunneridae</taxon>
        <taxon>Pentapetalae</taxon>
        <taxon>rosids</taxon>
        <taxon>fabids</taxon>
        <taxon>Rosales</taxon>
        <taxon>Cannabaceae</taxon>
        <taxon>Cannabis</taxon>
    </lineage>
</organism>
<dbReference type="EMBL" id="JAATIP010000054">
    <property type="protein sequence ID" value="KAF4382584.1"/>
    <property type="molecule type" value="Genomic_DNA"/>
</dbReference>
<evidence type="ECO:0000313" key="8">
    <source>
        <dbReference type="Proteomes" id="UP000525078"/>
    </source>
</evidence>
<dbReference type="SUPFAM" id="SSF51110">
    <property type="entry name" value="alpha-D-mannose-specific plant lectins"/>
    <property type="match status" value="1"/>
</dbReference>
<evidence type="ECO:0000256" key="1">
    <source>
        <dbReference type="ARBA" id="ARBA00022729"/>
    </source>
</evidence>
<dbReference type="Gene3D" id="1.10.510.10">
    <property type="entry name" value="Transferase(Phosphotransferase) domain 1"/>
    <property type="match status" value="1"/>
</dbReference>
<evidence type="ECO:0000313" key="7">
    <source>
        <dbReference type="EMBL" id="KAF4382584.1"/>
    </source>
</evidence>
<evidence type="ECO:0000256" key="3">
    <source>
        <dbReference type="ARBA" id="ARBA00023180"/>
    </source>
</evidence>
<feature type="domain" description="Apple" evidence="6">
    <location>
        <begin position="341"/>
        <end position="425"/>
    </location>
</feature>
<feature type="compositionally biased region" description="Polar residues" evidence="4">
    <location>
        <begin position="540"/>
        <end position="551"/>
    </location>
</feature>
<dbReference type="PROSITE" id="PS50948">
    <property type="entry name" value="PAN"/>
    <property type="match status" value="1"/>
</dbReference>
<feature type="region of interest" description="Disordered" evidence="4">
    <location>
        <begin position="529"/>
        <end position="551"/>
    </location>
</feature>
<dbReference type="AlphaFoldDB" id="A0A7J6GI24"/>
<gene>
    <name evidence="7" type="ORF">F8388_015412</name>
</gene>
<dbReference type="PROSITE" id="PS50927">
    <property type="entry name" value="BULB_LECTIN"/>
    <property type="match status" value="1"/>
</dbReference>
<keyword evidence="1" id="KW-0732">Signal</keyword>
<evidence type="ECO:0000259" key="6">
    <source>
        <dbReference type="PROSITE" id="PS50948"/>
    </source>
</evidence>
<accession>A0A7J6GI24</accession>
<proteinExistence type="predicted"/>
<dbReference type="SMART" id="SM00108">
    <property type="entry name" value="B_lectin"/>
    <property type="match status" value="1"/>
</dbReference>
<dbReference type="PANTHER" id="PTHR32444">
    <property type="entry name" value="BULB-TYPE LECTIN DOMAIN-CONTAINING PROTEIN"/>
    <property type="match status" value="1"/>
</dbReference>
<evidence type="ECO:0000256" key="2">
    <source>
        <dbReference type="ARBA" id="ARBA00023157"/>
    </source>
</evidence>